<evidence type="ECO:0000256" key="1">
    <source>
        <dbReference type="ARBA" id="ARBA00004241"/>
    </source>
</evidence>
<keyword evidence="8" id="KW-0653">Protein transport</keyword>
<evidence type="ECO:0000256" key="8">
    <source>
        <dbReference type="ARBA" id="ARBA00022927"/>
    </source>
</evidence>
<dbReference type="eggNOG" id="COG5295">
    <property type="taxonomic scope" value="Bacteria"/>
</dbReference>
<dbReference type="SUPFAM" id="SSF101967">
    <property type="entry name" value="Adhesin YadA, collagen-binding domain"/>
    <property type="match status" value="2"/>
</dbReference>
<feature type="domain" description="Trimeric autotransporter adhesin YadA-like C-terminal membrane anchor" evidence="11">
    <location>
        <begin position="1856"/>
        <end position="1916"/>
    </location>
</feature>
<evidence type="ECO:0000256" key="5">
    <source>
        <dbReference type="ARBA" id="ARBA00022452"/>
    </source>
</evidence>
<feature type="domain" description="Trimeric autotransporter adhesin YadA-like head" evidence="12">
    <location>
        <begin position="1535"/>
        <end position="1559"/>
    </location>
</feature>
<evidence type="ECO:0000259" key="13">
    <source>
        <dbReference type="Pfam" id="PF05662"/>
    </source>
</evidence>
<evidence type="ECO:0000256" key="7">
    <source>
        <dbReference type="ARBA" id="ARBA00022729"/>
    </source>
</evidence>
<keyword evidence="5" id="KW-1134">Transmembrane beta strand</keyword>
<dbReference type="CDD" id="cd12820">
    <property type="entry name" value="LbR_YadA-like"/>
    <property type="match status" value="1"/>
</dbReference>
<feature type="domain" description="Trimeric autotransporter adhesin YadA-like stalk" evidence="13">
    <location>
        <begin position="1675"/>
        <end position="1718"/>
    </location>
</feature>
<feature type="domain" description="Trimeric autotransporter adhesin YadA-like head" evidence="12">
    <location>
        <begin position="1563"/>
        <end position="1586"/>
    </location>
</feature>
<keyword evidence="7" id="KW-0732">Signal</keyword>
<keyword evidence="9" id="KW-0472">Membrane</keyword>
<dbReference type="InterPro" id="IPR008635">
    <property type="entry name" value="Coiled_stalk_dom"/>
</dbReference>
<evidence type="ECO:0000256" key="4">
    <source>
        <dbReference type="ARBA" id="ARBA00022448"/>
    </source>
</evidence>
<dbReference type="InterPro" id="IPR011049">
    <property type="entry name" value="Serralysin-like_metalloprot_C"/>
</dbReference>
<dbReference type="InterPro" id="IPR045584">
    <property type="entry name" value="Pilin-like"/>
</dbReference>
<evidence type="ECO:0000313" key="15">
    <source>
        <dbReference type="Proteomes" id="UP000002407"/>
    </source>
</evidence>
<keyword evidence="4" id="KW-0813">Transport</keyword>
<feature type="domain" description="Trimeric autotransporter adhesin YadA-like stalk" evidence="13">
    <location>
        <begin position="1806"/>
        <end position="1844"/>
    </location>
</feature>
<dbReference type="Gene3D" id="2.150.10.10">
    <property type="entry name" value="Serralysin-like metalloprotease, C-terminal"/>
    <property type="match status" value="2"/>
</dbReference>
<evidence type="ECO:0000256" key="2">
    <source>
        <dbReference type="ARBA" id="ARBA00004442"/>
    </source>
</evidence>
<dbReference type="InterPro" id="IPR005594">
    <property type="entry name" value="YadA_C"/>
</dbReference>
<keyword evidence="15" id="KW-1185">Reference proteome</keyword>
<reference evidence="15" key="1">
    <citation type="submission" date="2007-07" db="EMBL/GenBank/DDBJ databases">
        <title>Complete genome sequence of Campylobacter hominis ATCC BAA-381, a commensal isolated from the human gastrointestinal tract.</title>
        <authorList>
            <person name="Fouts D.E."/>
            <person name="Mongodin E.F."/>
            <person name="Puiu D."/>
            <person name="Sebastian Y."/>
            <person name="Miller W.G."/>
            <person name="Mandrell R.E."/>
            <person name="Nelson K.E."/>
        </authorList>
    </citation>
    <scope>NUCLEOTIDE SEQUENCE [LARGE SCALE GENOMIC DNA]</scope>
    <source>
        <strain evidence="15">ATCC BAA-381 / LMG 19568 / NCTC 13146 / CH001A</strain>
    </source>
</reference>
<evidence type="ECO:0000256" key="6">
    <source>
        <dbReference type="ARBA" id="ARBA00022692"/>
    </source>
</evidence>
<dbReference type="Gene3D" id="3.30.1300.30">
    <property type="entry name" value="GSPII I/J protein-like"/>
    <property type="match status" value="1"/>
</dbReference>
<evidence type="ECO:0000259" key="12">
    <source>
        <dbReference type="Pfam" id="PF05658"/>
    </source>
</evidence>
<dbReference type="Pfam" id="PF05662">
    <property type="entry name" value="YadA_stalk"/>
    <property type="match status" value="2"/>
</dbReference>
<sequence length="1916" mass="205228">MLKILQQLGDITYKVNVKLDEYAKSTDIDTKLGDYVKSVTGDDFIKVDATKKQSPALSLDTDKLANDSTFVTNIAGNKVFKNTYVTNENLEKGYTKLDGTNLFKDNTLNELNPNFKKDNWRKALDISDANIQKLAQKSVVVANGENTTVAKDTSATGDITYKVNVKLDEYAKSTDIDTKLGDYVKSVTGDDFIKVDATKKQSPALSLDTDKLANDSTFVTNIAGNKVFKNTYVTNENLEKGYTKLDGTNLFKDNTLNELNPNFKKDNWRKALDISDANIQKLAQKSVVVANGENTTVAKDTSATGDITYKVNVKLDEYAKSTDIDTKLGDYVKSVTGDDFIKVDATKKQSPALSLDTDKLANDSTFVTNIAGNKVFKNTYVTNENLEKGYTKLDGTNLFKDNTLNELNPNFKKDNWRKALDISDANIQKLAQKSVVVANGENTTVAKDTSATGDITYKVNVKLDEYAKSTDIDTKLGDYVKSVTGDDFIKVDATKKQSPALSLDTDKLANDSTFVTNIAGNKVFKNTYVTNENLEKGYTKLDGTNLFKDNTLNELNPNFKKDNWRKALDISDANIQKLAQKSVVVANGENTTVAKDTSATGDITYKVNVKLDEYAKSTDIDTKLGDYVKSVTGDDFIKVDATKKQSPALSLDTDKLANDSTFVTNIAGNKVFKNTYVTNENLEKGYTKLDGTNLFKDNTLNELNPNFKKDNWRKALDISDANIQKLAQKSVVVANGENTTVAKDTSATGDITYKVNVKLDEYAKSTDIDTKLGDYVKSVTGDDFIKVDATKKQSPALSLDTDKLANDSTFVTNIAGNKVFKNTYVTNENLEKGYTKLDGTNLFKDNTLNELNPNFKKDNWRKALDISDANIQKLAQKSVVVANGENTTVAKDTSATGDITYKVNVKLDEYAKSTDIDTKLGDYVKSVTGDDFIKVDATKKQSPALSLDTDKLANDSTFVTNIAGNKVFKNTYVTNENLEKGYTKLDGTNLFKDNTLNELNPNFKKDNWRKALDISDANIQKLAQKSVVVANGENTTVAKDTSATGDITYKVNVKLDEYAKSTDIDTKLGDYVKSVTGDDFIKVDATKKQSPALSLDTDKLANDSTFVTNIAGNKVFKNTYVTNDKLSDSGFKFTGDDTAKEIDKKLGGTISIKGGADSTKLSDKNIGVVAVNDSLQVKLAKNLLGLESAEFKKGADTTTVSAEKGISTTKTLKVTDGSGNTVAEIDKTQITDASGNKVTNINSAINNLYATTKGLTSDNALAVKYDSSTKEKIMLGGSGATKQVAIKNLASAGDINDVNNKFNAVNAGDLKTALSGVNNSIDNINNRNFISLSVSANGGTKDDIKAKENIDFTATDGITVAYNASVNKFTFSADFDSIANNNVLSNKYAMLDGSNLIATKGFKQDAWRGALGLTDANIANIFEEGKDISITKNSNNNKYTIAYTGTGGGTGTGGMSEAEVKEIINNYIGGNIINPAKFNEKLITHDVSERKTTENKSIIAAINRINKYGIGFVHVNGGDITPDPTTGKSANDSSAEGTNAIAIGPKSQANRDNSIAIGLKSQANGENSIAIGVGNVVTGKNSGAFGDPTYINGDNSYAIGNNNKIDSENTFVLGNEVRVGADMQGAVVLGSGSTAVDKAIEVSRAEVNGITYDGFKGQAAGGMILSVGAKGAERQIKNVAAGKILKDSTDAVNGSQLYATNKIIGNVANSVKNVIGGNAKVNNNGEISASDIGGTGQNNINNAIAYINKRNKSGNSYIDIDAPEGSVLPSVSKGSNSIAIGAGSSDDKRKNVVSVGNATKGLNRTITNVAPGKYGTDAVNMNQLYGVAGGLSKQINDVKKKSSAGIAGAVALGMLPQSNIPGDALVSIGTGYHDSESAVALGISKTSDNARWIFKGGVSYDSQDEVTAGASVGFHF</sequence>
<evidence type="ECO:0000313" key="14">
    <source>
        <dbReference type="EMBL" id="ABS52462.1"/>
    </source>
</evidence>
<dbReference type="SUPFAM" id="SSF54523">
    <property type="entry name" value="Pili subunits"/>
    <property type="match status" value="1"/>
</dbReference>
<dbReference type="KEGG" id="cha:CHAB381_1400"/>
<gene>
    <name evidence="14" type="ordered locus">CHAB381_1400</name>
</gene>
<organism evidence="14 15">
    <name type="scientific">Campylobacter hominis (strain ATCC BAA-381 / DSM 21671 / CCUG 45161 / LMG 19568 / NCTC 13146 / CH001A)</name>
    <dbReference type="NCBI Taxonomy" id="360107"/>
    <lineage>
        <taxon>Bacteria</taxon>
        <taxon>Pseudomonadati</taxon>
        <taxon>Campylobacterota</taxon>
        <taxon>Epsilonproteobacteria</taxon>
        <taxon>Campylobacterales</taxon>
        <taxon>Campylobacteraceae</taxon>
        <taxon>Campylobacter</taxon>
    </lineage>
</organism>
<dbReference type="STRING" id="360107.CHAB381_1400"/>
<evidence type="ECO:0000259" key="11">
    <source>
        <dbReference type="Pfam" id="PF03895"/>
    </source>
</evidence>
<dbReference type="Proteomes" id="UP000002407">
    <property type="component" value="Chromosome"/>
</dbReference>
<dbReference type="HOGENOM" id="CLU_235481_0_0_7"/>
<dbReference type="InterPro" id="IPR008640">
    <property type="entry name" value="Adhesin_Head_dom"/>
</dbReference>
<name>A7I358_CAMHC</name>
<keyword evidence="10" id="KW-0998">Cell outer membrane</keyword>
<keyword evidence="6" id="KW-0812">Transmembrane</keyword>
<protein>
    <submittedName>
        <fullName evidence="14">Putative adhesin</fullName>
    </submittedName>
</protein>
<evidence type="ECO:0000256" key="3">
    <source>
        <dbReference type="ARBA" id="ARBA00005848"/>
    </source>
</evidence>
<dbReference type="EMBL" id="CP000776">
    <property type="protein sequence ID" value="ABS52462.1"/>
    <property type="molecule type" value="Genomic_DNA"/>
</dbReference>
<proteinExistence type="inferred from homology"/>
<dbReference type="RefSeq" id="WP_012109252.1">
    <property type="nucleotide sequence ID" value="NC_009714.1"/>
</dbReference>
<dbReference type="Pfam" id="PF03895">
    <property type="entry name" value="YadA_anchor"/>
    <property type="match status" value="1"/>
</dbReference>
<comment type="subcellular location">
    <subcellularLocation>
        <location evidence="2">Cell outer membrane</location>
    </subcellularLocation>
    <subcellularLocation>
        <location evidence="1">Cell surface</location>
    </subcellularLocation>
</comment>
<evidence type="ECO:0000256" key="10">
    <source>
        <dbReference type="ARBA" id="ARBA00023237"/>
    </source>
</evidence>
<comment type="similarity">
    <text evidence="3">Belongs to the autotransporter-2 (AT-2) (TC 1.B.40) family.</text>
</comment>
<dbReference type="Pfam" id="PF05658">
    <property type="entry name" value="YadA_head"/>
    <property type="match status" value="2"/>
</dbReference>
<dbReference type="GO" id="GO:0009986">
    <property type="term" value="C:cell surface"/>
    <property type="evidence" value="ECO:0007669"/>
    <property type="project" value="UniProtKB-SubCell"/>
</dbReference>
<accession>A7I358</accession>
<dbReference type="GO" id="GO:0009279">
    <property type="term" value="C:cell outer membrane"/>
    <property type="evidence" value="ECO:0007669"/>
    <property type="project" value="UniProtKB-SubCell"/>
</dbReference>
<evidence type="ECO:0000256" key="9">
    <source>
        <dbReference type="ARBA" id="ARBA00023136"/>
    </source>
</evidence>
<dbReference type="GO" id="GO:0015031">
    <property type="term" value="P:protein transport"/>
    <property type="evidence" value="ECO:0007669"/>
    <property type="project" value="UniProtKB-KW"/>
</dbReference>